<name>A0ABU1ZM31_9BURK</name>
<dbReference type="Pfam" id="PF00535">
    <property type="entry name" value="Glycos_transf_2"/>
    <property type="match status" value="1"/>
</dbReference>
<dbReference type="CDD" id="cd00761">
    <property type="entry name" value="Glyco_tranf_GTA_type"/>
    <property type="match status" value="1"/>
</dbReference>
<evidence type="ECO:0000313" key="6">
    <source>
        <dbReference type="EMBL" id="MDR7305626.1"/>
    </source>
</evidence>
<feature type="domain" description="Glycosyltransferase 2-like" evidence="5">
    <location>
        <begin position="14"/>
        <end position="129"/>
    </location>
</feature>
<comment type="similarity">
    <text evidence="1">Belongs to the glycosyltransferase 2 family.</text>
</comment>
<keyword evidence="4" id="KW-1133">Transmembrane helix</keyword>
<evidence type="ECO:0000256" key="3">
    <source>
        <dbReference type="ARBA" id="ARBA00022679"/>
    </source>
</evidence>
<sequence>MNHPESQATSCKVSIIIKALNEEKRIVDAVESALAAVQIFGGEVILADSCSTDRTVELASAYPIRIVQLANASERCCGIGPQLGYQHARGEFVYILDGDMKMLPGFLPQALAFMETHPDVGGVGGQVVEMNTTSLEYLARVERGMSHMQAGEVDRLDMGGLYRRAAVEQAGYFSDRNLHSYEEFDLAVRLRANSWRLWRLAVEAVQHHGHDAPPYQLLMRRWRSGYICGLGEVLRAAWGRSHFKLVLTGVRELRLYAAVLLWWLVLLSIWVLPAQWPQGLALFLFIAVAPFVLMTWRKRSASKAIFSVVSWCFNAAGLLRGMLRPQQPACDRIASVQVRNTY</sequence>
<keyword evidence="3" id="KW-0808">Transferase</keyword>
<dbReference type="Gene3D" id="3.90.550.10">
    <property type="entry name" value="Spore Coat Polysaccharide Biosynthesis Protein SpsA, Chain A"/>
    <property type="match status" value="1"/>
</dbReference>
<dbReference type="RefSeq" id="WP_310339837.1">
    <property type="nucleotide sequence ID" value="NZ_JAVDXO010000002.1"/>
</dbReference>
<dbReference type="InterPro" id="IPR001173">
    <property type="entry name" value="Glyco_trans_2-like"/>
</dbReference>
<protein>
    <submittedName>
        <fullName evidence="6">Glycosyltransferase involved in cell wall biosynthesis</fullName>
    </submittedName>
</protein>
<evidence type="ECO:0000256" key="2">
    <source>
        <dbReference type="ARBA" id="ARBA00022676"/>
    </source>
</evidence>
<keyword evidence="4" id="KW-0812">Transmembrane</keyword>
<keyword evidence="2" id="KW-0328">Glycosyltransferase</keyword>
<keyword evidence="4" id="KW-0472">Membrane</keyword>
<dbReference type="SUPFAM" id="SSF53448">
    <property type="entry name" value="Nucleotide-diphospho-sugar transferases"/>
    <property type="match status" value="1"/>
</dbReference>
<evidence type="ECO:0000259" key="5">
    <source>
        <dbReference type="Pfam" id="PF00535"/>
    </source>
</evidence>
<evidence type="ECO:0000256" key="1">
    <source>
        <dbReference type="ARBA" id="ARBA00006739"/>
    </source>
</evidence>
<feature type="transmembrane region" description="Helical" evidence="4">
    <location>
        <begin position="278"/>
        <end position="296"/>
    </location>
</feature>
<evidence type="ECO:0000256" key="4">
    <source>
        <dbReference type="SAM" id="Phobius"/>
    </source>
</evidence>
<feature type="transmembrane region" description="Helical" evidence="4">
    <location>
        <begin position="253"/>
        <end position="272"/>
    </location>
</feature>
<keyword evidence="7" id="KW-1185">Reference proteome</keyword>
<dbReference type="InterPro" id="IPR029044">
    <property type="entry name" value="Nucleotide-diphossugar_trans"/>
</dbReference>
<dbReference type="Proteomes" id="UP001268089">
    <property type="component" value="Unassembled WGS sequence"/>
</dbReference>
<dbReference type="PANTHER" id="PTHR43630:SF1">
    <property type="entry name" value="POLY-BETA-1,6-N-ACETYL-D-GLUCOSAMINE SYNTHASE"/>
    <property type="match status" value="1"/>
</dbReference>
<gene>
    <name evidence="6" type="ORF">J2X15_000904</name>
</gene>
<proteinExistence type="inferred from homology"/>
<organism evidence="6 7">
    <name type="scientific">Rhodoferax saidenbachensis</name>
    <dbReference type="NCBI Taxonomy" id="1484693"/>
    <lineage>
        <taxon>Bacteria</taxon>
        <taxon>Pseudomonadati</taxon>
        <taxon>Pseudomonadota</taxon>
        <taxon>Betaproteobacteria</taxon>
        <taxon>Burkholderiales</taxon>
        <taxon>Comamonadaceae</taxon>
        <taxon>Rhodoferax</taxon>
    </lineage>
</organism>
<evidence type="ECO:0000313" key="7">
    <source>
        <dbReference type="Proteomes" id="UP001268089"/>
    </source>
</evidence>
<accession>A0ABU1ZM31</accession>
<comment type="caution">
    <text evidence="6">The sequence shown here is derived from an EMBL/GenBank/DDBJ whole genome shotgun (WGS) entry which is preliminary data.</text>
</comment>
<reference evidence="6 7" key="1">
    <citation type="submission" date="2023-07" db="EMBL/GenBank/DDBJ databases">
        <title>Sorghum-associated microbial communities from plants grown in Nebraska, USA.</title>
        <authorList>
            <person name="Schachtman D."/>
        </authorList>
    </citation>
    <scope>NUCLEOTIDE SEQUENCE [LARGE SCALE GENOMIC DNA]</scope>
    <source>
        <strain evidence="6 7">BE308</strain>
    </source>
</reference>
<dbReference type="EMBL" id="JAVDXO010000002">
    <property type="protein sequence ID" value="MDR7305626.1"/>
    <property type="molecule type" value="Genomic_DNA"/>
</dbReference>
<dbReference type="PANTHER" id="PTHR43630">
    <property type="entry name" value="POLY-BETA-1,6-N-ACETYL-D-GLUCOSAMINE SYNTHASE"/>
    <property type="match status" value="1"/>
</dbReference>